<proteinExistence type="predicted"/>
<reference evidence="3 4" key="1">
    <citation type="submission" date="2017-10" db="EMBL/GenBank/DDBJ databases">
        <title>Genome announcement of Methylocella silvestris TVC from permafrost.</title>
        <authorList>
            <person name="Wang J."/>
            <person name="Geng K."/>
            <person name="Ul-Haque F."/>
            <person name="Crombie A.T."/>
            <person name="Street L.E."/>
            <person name="Wookey P.A."/>
            <person name="Murrell J.C."/>
            <person name="Pratscher J."/>
        </authorList>
    </citation>
    <scope>NUCLEOTIDE SEQUENCE [LARGE SCALE GENOMIC DNA]</scope>
    <source>
        <strain evidence="3 4">TVC</strain>
    </source>
</reference>
<keyword evidence="2" id="KW-0812">Transmembrane</keyword>
<feature type="compositionally biased region" description="Pro residues" evidence="1">
    <location>
        <begin position="270"/>
        <end position="282"/>
    </location>
</feature>
<feature type="region of interest" description="Disordered" evidence="1">
    <location>
        <begin position="377"/>
        <end position="433"/>
    </location>
</feature>
<dbReference type="Proteomes" id="UP000236286">
    <property type="component" value="Unassembled WGS sequence"/>
</dbReference>
<sequence>MQGLIDKIFENKPLTFIAAVVALLLAGALVLFAVRLAFGRRVKAPGGGRTRLPRLGVVDAFDIDRQRQLVIIRRDNVEHLLMIGGPNDLVIESEIIRAEARERHREKEPREKDLREKEPALTSVAAPFGPGAAAAPALPPESEAVATRAPNPPPAWKAPIPPIAALAAATVGGELPAAAANEAGVPEGNPGFTPTGPARGAAFSPTRRPAPAAAIAPRPPREPLLRADPALRPESASAGAFQRASLATPFLRPPPPRQLAETLARQINPPAGPPAQTPPAEPPVSEQTTPVGAIEGAQPATLPRSADADTSQTAPGADQPPEAAAPSQGAERELAPDVVEAGAKQPAPLTPAAPLRASEPFDFVAAVAAALEQPEEAPLLAPPRHEDLAETPLAEARDSTRRPETDAPLDIEAPPTEKHANVGKSFASAPAHDSLEEELAKLLGRGPGGV</sequence>
<feature type="compositionally biased region" description="Low complexity" evidence="1">
    <location>
        <begin position="201"/>
        <end position="216"/>
    </location>
</feature>
<evidence type="ECO:0000256" key="1">
    <source>
        <dbReference type="SAM" id="MobiDB-lite"/>
    </source>
</evidence>
<feature type="compositionally biased region" description="Basic and acidic residues" evidence="1">
    <location>
        <begin position="395"/>
        <end position="405"/>
    </location>
</feature>
<comment type="caution">
    <text evidence="3">The sequence shown here is derived from an EMBL/GenBank/DDBJ whole genome shotgun (WGS) entry which is preliminary data.</text>
</comment>
<feature type="compositionally biased region" description="Low complexity" evidence="1">
    <location>
        <begin position="123"/>
        <end position="146"/>
    </location>
</feature>
<organism evidence="3 4">
    <name type="scientific">Methylocella silvestris</name>
    <dbReference type="NCBI Taxonomy" id="199596"/>
    <lineage>
        <taxon>Bacteria</taxon>
        <taxon>Pseudomonadati</taxon>
        <taxon>Pseudomonadota</taxon>
        <taxon>Alphaproteobacteria</taxon>
        <taxon>Hyphomicrobiales</taxon>
        <taxon>Beijerinckiaceae</taxon>
        <taxon>Methylocella</taxon>
    </lineage>
</organism>
<gene>
    <name evidence="3" type="ORF">CR492_01410</name>
</gene>
<protein>
    <recommendedName>
        <fullName evidence="5">Flagellar biosynthesis protein FliO</fullName>
    </recommendedName>
</protein>
<evidence type="ECO:0008006" key="5">
    <source>
        <dbReference type="Google" id="ProtNLM"/>
    </source>
</evidence>
<feature type="region of interest" description="Disordered" evidence="1">
    <location>
        <begin position="180"/>
        <end position="354"/>
    </location>
</feature>
<evidence type="ECO:0000313" key="3">
    <source>
        <dbReference type="EMBL" id="PNG27602.1"/>
    </source>
</evidence>
<accession>A0A2J7TLF0</accession>
<dbReference type="AlphaFoldDB" id="A0A2J7TLF0"/>
<evidence type="ECO:0000313" key="4">
    <source>
        <dbReference type="Proteomes" id="UP000236286"/>
    </source>
</evidence>
<feature type="transmembrane region" description="Helical" evidence="2">
    <location>
        <begin position="14"/>
        <end position="34"/>
    </location>
</feature>
<feature type="compositionally biased region" description="Basic and acidic residues" evidence="1">
    <location>
        <begin position="102"/>
        <end position="119"/>
    </location>
</feature>
<feature type="region of interest" description="Disordered" evidence="1">
    <location>
        <begin position="102"/>
        <end position="157"/>
    </location>
</feature>
<keyword evidence="2" id="KW-1133">Transmembrane helix</keyword>
<evidence type="ECO:0000256" key="2">
    <source>
        <dbReference type="SAM" id="Phobius"/>
    </source>
</evidence>
<name>A0A2J7TLF0_METSI</name>
<keyword evidence="2" id="KW-0472">Membrane</keyword>
<feature type="compositionally biased region" description="Basic and acidic residues" evidence="1">
    <location>
        <begin position="219"/>
        <end position="231"/>
    </location>
</feature>
<dbReference type="EMBL" id="PDZR01000001">
    <property type="protein sequence ID" value="PNG27602.1"/>
    <property type="molecule type" value="Genomic_DNA"/>
</dbReference>